<evidence type="ECO:0000313" key="2">
    <source>
        <dbReference type="Proteomes" id="UP001304298"/>
    </source>
</evidence>
<dbReference type="EMBL" id="JAYFSI010000020">
    <property type="protein sequence ID" value="MEA5367169.1"/>
    <property type="molecule type" value="Genomic_DNA"/>
</dbReference>
<protein>
    <submittedName>
        <fullName evidence="1">Uncharacterized protein</fullName>
    </submittedName>
</protein>
<sequence>MTFTDARPLRLLREVFTSGQQVQGARGPYTVITESLDETGSEHRLDIEVSWSEPDLRVDAAALLSLRHVPGADRARWLLAAAATRP</sequence>
<gene>
    <name evidence="1" type="ORF">VA596_47115</name>
</gene>
<evidence type="ECO:0000313" key="1">
    <source>
        <dbReference type="EMBL" id="MEA5367169.1"/>
    </source>
</evidence>
<dbReference type="Proteomes" id="UP001304298">
    <property type="component" value="Unassembled WGS sequence"/>
</dbReference>
<accession>A0ABU5RN97</accession>
<comment type="caution">
    <text evidence="1">The sequence shown here is derived from an EMBL/GenBank/DDBJ whole genome shotgun (WGS) entry which is preliminary data.</text>
</comment>
<organism evidence="1 2">
    <name type="scientific">Amycolatopsis heterodermiae</name>
    <dbReference type="NCBI Taxonomy" id="3110235"/>
    <lineage>
        <taxon>Bacteria</taxon>
        <taxon>Bacillati</taxon>
        <taxon>Actinomycetota</taxon>
        <taxon>Actinomycetes</taxon>
        <taxon>Pseudonocardiales</taxon>
        <taxon>Pseudonocardiaceae</taxon>
        <taxon>Amycolatopsis</taxon>
    </lineage>
</organism>
<keyword evidence="2" id="KW-1185">Reference proteome</keyword>
<proteinExistence type="predicted"/>
<reference evidence="1 2" key="1">
    <citation type="submission" date="2023-12" db="EMBL/GenBank/DDBJ databases">
        <title>Amycolatopsis sp. V23-08.</title>
        <authorList>
            <person name="Somphong A."/>
        </authorList>
    </citation>
    <scope>NUCLEOTIDE SEQUENCE [LARGE SCALE GENOMIC DNA]</scope>
    <source>
        <strain evidence="1 2">V23-08</strain>
    </source>
</reference>
<dbReference type="RefSeq" id="WP_323336949.1">
    <property type="nucleotide sequence ID" value="NZ_JAYFSI010000020.1"/>
</dbReference>
<name>A0ABU5RN97_9PSEU</name>